<reference evidence="1 2" key="1">
    <citation type="submission" date="2018-11" db="EMBL/GenBank/DDBJ databases">
        <authorList>
            <consortium name="Pathogen Informatics"/>
        </authorList>
    </citation>
    <scope>NUCLEOTIDE SEQUENCE [LARGE SCALE GENOMIC DNA]</scope>
</reference>
<name>A0A183G586_HELPZ</name>
<dbReference type="AlphaFoldDB" id="A0A183G586"/>
<keyword evidence="2" id="KW-1185">Reference proteome</keyword>
<gene>
    <name evidence="1" type="ORF">HPBE_LOCUS16749</name>
</gene>
<accession>A0A3P8BK16</accession>
<accession>A0A183G586</accession>
<organism evidence="2 3">
    <name type="scientific">Heligmosomoides polygyrus</name>
    <name type="common">Parasitic roundworm</name>
    <dbReference type="NCBI Taxonomy" id="6339"/>
    <lineage>
        <taxon>Eukaryota</taxon>
        <taxon>Metazoa</taxon>
        <taxon>Ecdysozoa</taxon>
        <taxon>Nematoda</taxon>
        <taxon>Chromadorea</taxon>
        <taxon>Rhabditida</taxon>
        <taxon>Rhabditina</taxon>
        <taxon>Rhabditomorpha</taxon>
        <taxon>Strongyloidea</taxon>
        <taxon>Heligmosomidae</taxon>
        <taxon>Heligmosomoides</taxon>
    </lineage>
</organism>
<evidence type="ECO:0000313" key="3">
    <source>
        <dbReference type="WBParaSite" id="HPBE_0001675001-mRNA-1"/>
    </source>
</evidence>
<protein>
    <submittedName>
        <fullName evidence="3">DUF4218 domain-containing protein</fullName>
    </submittedName>
</protein>
<dbReference type="Proteomes" id="UP000050761">
    <property type="component" value="Unassembled WGS sequence"/>
</dbReference>
<dbReference type="WBParaSite" id="HPBE_0001675001-mRNA-1">
    <property type="protein sequence ID" value="HPBE_0001675001-mRNA-1"/>
    <property type="gene ID" value="HPBE_0001675001"/>
</dbReference>
<dbReference type="EMBL" id="UZAH01029591">
    <property type="protein sequence ID" value="VDP06895.1"/>
    <property type="molecule type" value="Genomic_DNA"/>
</dbReference>
<reference evidence="3" key="2">
    <citation type="submission" date="2019-09" db="UniProtKB">
        <authorList>
            <consortium name="WormBaseParasite"/>
        </authorList>
    </citation>
    <scope>IDENTIFICATION</scope>
</reference>
<evidence type="ECO:0000313" key="1">
    <source>
        <dbReference type="EMBL" id="VDP06895.1"/>
    </source>
</evidence>
<evidence type="ECO:0000313" key="2">
    <source>
        <dbReference type="Proteomes" id="UP000050761"/>
    </source>
</evidence>
<proteinExistence type="predicted"/>
<sequence>METILEFLSKQIRVVLTLNFNGVVFRKLARCQAWPIYIRLEGLPCRMKNNASNMLIAGVMFLRKTPTETLLKELSVLKVELGVLEGGIGIESGTTVWKCFPVIKNGVIDFGDLNTIYMSPRWQSHQGCHLCVAPGEQCLIDHAIVQDLEYFGSPYHSSAAPFERMHRVLQIRHTQSATNCEELLLKNFLLSREFSYKMGVESPTTSNESFERLSSVMSHRGHVLRNPVSCSLSDNWYIPSNSEIGTLNLNDQHAAEIDEYLRRGYILRRSTNTRSDIVYLNANGVPVLGSVVLFACHPTIVIA</sequence>